<accession>A0A6J5MD75</accession>
<sequence>MKHTYYNRHRDAIEFELRDENTITMTGGKWMRYGWPNNYDRAYVAYRKKVVTLEEPDYDLLVEDIEANSLRPFTKAEFVEAMQGNLHDYEEKKAVPALKELWKHVYSDTSTYDMVDPSGGPYLCTGMDLGELIGFPQSFVIEHISMQDEQVVFKNTKQ</sequence>
<reference evidence="1" key="1">
    <citation type="submission" date="2020-04" db="EMBL/GenBank/DDBJ databases">
        <authorList>
            <person name="Chiriac C."/>
            <person name="Salcher M."/>
            <person name="Ghai R."/>
            <person name="Kavagutti S V."/>
        </authorList>
    </citation>
    <scope>NUCLEOTIDE SEQUENCE</scope>
</reference>
<protein>
    <submittedName>
        <fullName evidence="1">Uncharacterized protein</fullName>
    </submittedName>
</protein>
<gene>
    <name evidence="1" type="ORF">UFOVP450_94</name>
</gene>
<dbReference type="EMBL" id="LR796421">
    <property type="protein sequence ID" value="CAB4143253.1"/>
    <property type="molecule type" value="Genomic_DNA"/>
</dbReference>
<proteinExistence type="predicted"/>
<organism evidence="1">
    <name type="scientific">uncultured Caudovirales phage</name>
    <dbReference type="NCBI Taxonomy" id="2100421"/>
    <lineage>
        <taxon>Viruses</taxon>
        <taxon>Duplodnaviria</taxon>
        <taxon>Heunggongvirae</taxon>
        <taxon>Uroviricota</taxon>
        <taxon>Caudoviricetes</taxon>
        <taxon>Peduoviridae</taxon>
        <taxon>Maltschvirus</taxon>
        <taxon>Maltschvirus maltsch</taxon>
    </lineage>
</organism>
<name>A0A6J5MD75_9CAUD</name>
<evidence type="ECO:0000313" key="1">
    <source>
        <dbReference type="EMBL" id="CAB4143253.1"/>
    </source>
</evidence>